<evidence type="ECO:0000259" key="1">
    <source>
        <dbReference type="Pfam" id="PF01370"/>
    </source>
</evidence>
<dbReference type="Gene3D" id="3.40.50.720">
    <property type="entry name" value="NAD(P)-binding Rossmann-like Domain"/>
    <property type="match status" value="1"/>
</dbReference>
<dbReference type="SUPFAM" id="SSF51735">
    <property type="entry name" value="NAD(P)-binding Rossmann-fold domains"/>
    <property type="match status" value="1"/>
</dbReference>
<dbReference type="EMBL" id="LAZR01009330">
    <property type="protein sequence ID" value="KKM73252.1"/>
    <property type="molecule type" value="Genomic_DNA"/>
</dbReference>
<accession>A0A0F9MVI7</accession>
<dbReference type="InterPro" id="IPR036291">
    <property type="entry name" value="NAD(P)-bd_dom_sf"/>
</dbReference>
<protein>
    <recommendedName>
        <fullName evidence="1">NAD-dependent epimerase/dehydratase domain-containing protein</fullName>
    </recommendedName>
</protein>
<dbReference type="Pfam" id="PF01370">
    <property type="entry name" value="Epimerase"/>
    <property type="match status" value="1"/>
</dbReference>
<feature type="domain" description="NAD-dependent epimerase/dehydratase" evidence="1">
    <location>
        <begin position="39"/>
        <end position="110"/>
    </location>
</feature>
<comment type="caution">
    <text evidence="2">The sequence shown here is derived from an EMBL/GenBank/DDBJ whole genome shotgun (WGS) entry which is preliminary data.</text>
</comment>
<organism evidence="2">
    <name type="scientific">marine sediment metagenome</name>
    <dbReference type="NCBI Taxonomy" id="412755"/>
    <lineage>
        <taxon>unclassified sequences</taxon>
        <taxon>metagenomes</taxon>
        <taxon>ecological metagenomes</taxon>
    </lineage>
</organism>
<gene>
    <name evidence="2" type="ORF">LCGC14_1412400</name>
</gene>
<sequence>MRILVTGSEGRLCKSILIPYLKRFTKYEIIPFDLILGHNMLDYDSVMQKLDGVDVVIHAAGVAGPMRAKRKTDFAKINTNGTKNMLECSAKASVGKFIFFSSMSYYGTDAWMRYRRETGAIKGEDVAVPLYLPIDEDHPSILTRDCDKLTEYNGKYYGMSKAKVYEMAKSGDFPFDFISLRFAGFTSTPFRKIKSQLELMKKEAAKGIVRMRKHAVYRLSGITTNRIMKAAIRAVLEGKTEEKVSAFNTCEVLSLGNAASAYFPGVPQKKNGYIFSNEKLLNLFNEMKVKLE</sequence>
<reference evidence="2" key="1">
    <citation type="journal article" date="2015" name="Nature">
        <title>Complex archaea that bridge the gap between prokaryotes and eukaryotes.</title>
        <authorList>
            <person name="Spang A."/>
            <person name="Saw J.H."/>
            <person name="Jorgensen S.L."/>
            <person name="Zaremba-Niedzwiedzka K."/>
            <person name="Martijn J."/>
            <person name="Lind A.E."/>
            <person name="van Eijk R."/>
            <person name="Schleper C."/>
            <person name="Guy L."/>
            <person name="Ettema T.J."/>
        </authorList>
    </citation>
    <scope>NUCLEOTIDE SEQUENCE</scope>
</reference>
<name>A0A0F9MVI7_9ZZZZ</name>
<dbReference type="AlphaFoldDB" id="A0A0F9MVI7"/>
<proteinExistence type="predicted"/>
<evidence type="ECO:0000313" key="2">
    <source>
        <dbReference type="EMBL" id="KKM73252.1"/>
    </source>
</evidence>
<dbReference type="InterPro" id="IPR001509">
    <property type="entry name" value="Epimerase_deHydtase"/>
</dbReference>